<feature type="signal peptide" evidence="1">
    <location>
        <begin position="1"/>
        <end position="18"/>
    </location>
</feature>
<dbReference type="InParanoid" id="A0A1I7V8N3"/>
<proteinExistence type="predicted"/>
<organism evidence="2 3">
    <name type="scientific">Loa loa</name>
    <name type="common">Eye worm</name>
    <name type="synonym">Filaria loa</name>
    <dbReference type="NCBI Taxonomy" id="7209"/>
    <lineage>
        <taxon>Eukaryota</taxon>
        <taxon>Metazoa</taxon>
        <taxon>Ecdysozoa</taxon>
        <taxon>Nematoda</taxon>
        <taxon>Chromadorea</taxon>
        <taxon>Rhabditida</taxon>
        <taxon>Spirurina</taxon>
        <taxon>Spiruromorpha</taxon>
        <taxon>Filarioidea</taxon>
        <taxon>Onchocercidae</taxon>
        <taxon>Loa</taxon>
    </lineage>
</organism>
<name>A0A1I7V8N3_LOALO</name>
<dbReference type="Proteomes" id="UP000095285">
    <property type="component" value="Unassembled WGS sequence"/>
</dbReference>
<evidence type="ECO:0000313" key="2">
    <source>
        <dbReference type="Proteomes" id="UP000095285"/>
    </source>
</evidence>
<dbReference type="WBParaSite" id="EN70_11057">
    <property type="protein sequence ID" value="EN70_11057"/>
    <property type="gene ID" value="EN70_11057"/>
</dbReference>
<keyword evidence="1" id="KW-0732">Signal</keyword>
<reference evidence="2" key="1">
    <citation type="submission" date="2012-04" db="EMBL/GenBank/DDBJ databases">
        <title>The Genome Sequence of Loa loa.</title>
        <authorList>
            <consortium name="The Broad Institute Genome Sequencing Platform"/>
            <consortium name="Broad Institute Genome Sequencing Center for Infectious Disease"/>
            <person name="Nutman T.B."/>
            <person name="Fink D.L."/>
            <person name="Russ C."/>
            <person name="Young S."/>
            <person name="Zeng Q."/>
            <person name="Gargeya S."/>
            <person name="Alvarado L."/>
            <person name="Berlin A."/>
            <person name="Chapman S.B."/>
            <person name="Chen Z."/>
            <person name="Freedman E."/>
            <person name="Gellesch M."/>
            <person name="Goldberg J."/>
            <person name="Griggs A."/>
            <person name="Gujja S."/>
            <person name="Heilman E.R."/>
            <person name="Heiman D."/>
            <person name="Howarth C."/>
            <person name="Mehta T."/>
            <person name="Neiman D."/>
            <person name="Pearson M."/>
            <person name="Roberts A."/>
            <person name="Saif S."/>
            <person name="Shea T."/>
            <person name="Shenoy N."/>
            <person name="Sisk P."/>
            <person name="Stolte C."/>
            <person name="Sykes S."/>
            <person name="White J."/>
            <person name="Yandava C."/>
            <person name="Haas B."/>
            <person name="Henn M.R."/>
            <person name="Nusbaum C."/>
            <person name="Birren B."/>
        </authorList>
    </citation>
    <scope>NUCLEOTIDE SEQUENCE [LARGE SCALE GENOMIC DNA]</scope>
</reference>
<dbReference type="AlphaFoldDB" id="A0A1I7V8N3"/>
<gene>
    <name evidence="3" type="primary">LOAG_14032</name>
</gene>
<sequence length="426" mass="48365">MDFKNLAILTFLLGFVVSSNITLAKGGTDEEGPSAHKKNMTEMKSPHLSDKVDVVFREEGDRIFGCLPNDDLVKIAKIPEMSEYANCMLDRRYRILHYRDGEITPKYLKKALELVSKTNFTNSQHRKSFAMNHWTPYQAILFGRGKPIKVIAGANYPYPVLIITSEKDHLEIDETFEHADDPCDHNEIKGSPMNGVFIPSNLLVYYGDSSFWSINLISVVEKHTDYMEILEYLEDKVKFVIVISNGIENTRESAISEALTATKEIRKEVVSAPICVVAQPDNRRDVTRNNRSKGNSTVLMFAGSDVNASTLLVDKNDTSEILKTRFTKWKEELLFLNSYEVIAFHFTVVNGTEPKDSEEIFSDIFPDIPLSTLRLFDESSTTGVDYQVVREFDFYAGPVYAIVGFRKSRKKHLVVEIVSDDSDYSD</sequence>
<evidence type="ECO:0000256" key="1">
    <source>
        <dbReference type="SAM" id="SignalP"/>
    </source>
</evidence>
<dbReference type="OrthoDB" id="5798421at2759"/>
<accession>A0A1I7V8N3</accession>
<protein>
    <submittedName>
        <fullName evidence="3">Uncharacterized protein</fullName>
    </submittedName>
</protein>
<keyword evidence="2" id="KW-1185">Reference proteome</keyword>
<feature type="chain" id="PRO_5009309863" evidence="1">
    <location>
        <begin position="19"/>
        <end position="426"/>
    </location>
</feature>
<evidence type="ECO:0000313" key="3">
    <source>
        <dbReference type="WBParaSite" id="EN70_11057"/>
    </source>
</evidence>
<reference evidence="3" key="2">
    <citation type="submission" date="2016-11" db="UniProtKB">
        <authorList>
            <consortium name="WormBaseParasite"/>
        </authorList>
    </citation>
    <scope>IDENTIFICATION</scope>
</reference>